<accession>A0ABS8PQ45</accession>
<evidence type="ECO:0000313" key="2">
    <source>
        <dbReference type="Proteomes" id="UP001199816"/>
    </source>
</evidence>
<name>A0ABS8PQ45_9BACT</name>
<dbReference type="EMBL" id="JAJNEC010000005">
    <property type="protein sequence ID" value="MCD2423194.1"/>
    <property type="molecule type" value="Genomic_DNA"/>
</dbReference>
<organism evidence="1 2">
    <name type="scientific">Niabella pedocola</name>
    <dbReference type="NCBI Taxonomy" id="1752077"/>
    <lineage>
        <taxon>Bacteria</taxon>
        <taxon>Pseudomonadati</taxon>
        <taxon>Bacteroidota</taxon>
        <taxon>Chitinophagia</taxon>
        <taxon>Chitinophagales</taxon>
        <taxon>Chitinophagaceae</taxon>
        <taxon>Niabella</taxon>
    </lineage>
</organism>
<protein>
    <recommendedName>
        <fullName evidence="3">Lipoprotein</fullName>
    </recommendedName>
</protein>
<gene>
    <name evidence="1" type="ORF">LQ567_10520</name>
</gene>
<dbReference type="Proteomes" id="UP001199816">
    <property type="component" value="Unassembled WGS sequence"/>
</dbReference>
<evidence type="ECO:0008006" key="3">
    <source>
        <dbReference type="Google" id="ProtNLM"/>
    </source>
</evidence>
<proteinExistence type="predicted"/>
<sequence length="238" mass="27292">MRKMIVILFCVIMAWQCGYKKKEPLHEPFFRTAETIIDSVFQQDTDSLYPFAAAVRSIKYRQPFEVDSLLSGNSVYKKLDSMPEIHSSFKNDEDTAAKRSSAVDYYTTTRNVFEGHEHYSSSNARDLYDCRAYFQNDTLRISIGSHLGLGNSGLNIWIIRGCFVMMPYSSFCVTTNHSFEPLNVPLWQRLVLDKKIYSIGDSMYGYLSSGSVYYDVMGNPSGQKAKGFFKAVVKKRDW</sequence>
<evidence type="ECO:0000313" key="1">
    <source>
        <dbReference type="EMBL" id="MCD2423194.1"/>
    </source>
</evidence>
<reference evidence="1 2" key="1">
    <citation type="submission" date="2021-11" db="EMBL/GenBank/DDBJ databases">
        <title>Genomic of Niabella pedocola.</title>
        <authorList>
            <person name="Wu T."/>
        </authorList>
    </citation>
    <scope>NUCLEOTIDE SEQUENCE [LARGE SCALE GENOMIC DNA]</scope>
    <source>
        <strain evidence="1 2">JCM 31011</strain>
    </source>
</reference>
<dbReference type="RefSeq" id="WP_231004458.1">
    <property type="nucleotide sequence ID" value="NZ_JAJNEC010000005.1"/>
</dbReference>
<keyword evidence="2" id="KW-1185">Reference proteome</keyword>
<comment type="caution">
    <text evidence="1">The sequence shown here is derived from an EMBL/GenBank/DDBJ whole genome shotgun (WGS) entry which is preliminary data.</text>
</comment>